<gene>
    <name evidence="1" type="ORF">FH603_5364</name>
</gene>
<protein>
    <submittedName>
        <fullName evidence="1">Uncharacterized protein</fullName>
    </submittedName>
</protein>
<dbReference type="Proteomes" id="UP000700732">
    <property type="component" value="Unassembled WGS sequence"/>
</dbReference>
<organism evidence="1 2">
    <name type="scientific">Spirosoma utsteinense</name>
    <dbReference type="NCBI Taxonomy" id="2585773"/>
    <lineage>
        <taxon>Bacteria</taxon>
        <taxon>Pseudomonadati</taxon>
        <taxon>Bacteroidota</taxon>
        <taxon>Cytophagia</taxon>
        <taxon>Cytophagales</taxon>
        <taxon>Cytophagaceae</taxon>
        <taxon>Spirosoma</taxon>
    </lineage>
</organism>
<keyword evidence="2" id="KW-1185">Reference proteome</keyword>
<evidence type="ECO:0000313" key="1">
    <source>
        <dbReference type="EMBL" id="MBC3794832.1"/>
    </source>
</evidence>
<sequence>MKLYSASFTAVVMTLIWVSLNLPDPGNNVNLTSQVNNVLVSKAKPMGASWSGTRPANSGYYNYGTYPVDASGIPDGGSIVVNYSAHDVPNRFYLDNNCGLTGSPQPWAVSNPSAYNGYVGSASYGGPWGMSISTYSGGQLSVQKRGGCNSWTLRVETSTSSISDYWTASY</sequence>
<dbReference type="EMBL" id="VFIA01000061">
    <property type="protein sequence ID" value="MBC3794832.1"/>
    <property type="molecule type" value="Genomic_DNA"/>
</dbReference>
<accession>A0ABR6WFX3</accession>
<proteinExistence type="predicted"/>
<comment type="caution">
    <text evidence="1">The sequence shown here is derived from an EMBL/GenBank/DDBJ whole genome shotgun (WGS) entry which is preliminary data.</text>
</comment>
<reference evidence="1 2" key="1">
    <citation type="submission" date="2019-06" db="EMBL/GenBank/DDBJ databases">
        <title>Spirosoma utsteinense sp. nov. isolated from Antarctic ice-free soils.</title>
        <authorList>
            <person name="Tahon G."/>
        </authorList>
    </citation>
    <scope>NUCLEOTIDE SEQUENCE [LARGE SCALE GENOMIC DNA]</scope>
    <source>
        <strain evidence="1 2">LMG 31447</strain>
    </source>
</reference>
<name>A0ABR6WFX3_9BACT</name>
<evidence type="ECO:0000313" key="2">
    <source>
        <dbReference type="Proteomes" id="UP000700732"/>
    </source>
</evidence>
<dbReference type="RefSeq" id="WP_186741731.1">
    <property type="nucleotide sequence ID" value="NZ_VFIA01000061.1"/>
</dbReference>